<dbReference type="Proteomes" id="UP000615446">
    <property type="component" value="Unassembled WGS sequence"/>
</dbReference>
<evidence type="ECO:0000313" key="1">
    <source>
        <dbReference type="EMBL" id="GES87947.1"/>
    </source>
</evidence>
<comment type="caution">
    <text evidence="1">The sequence shown here is derived from an EMBL/GenBank/DDBJ whole genome shotgun (WGS) entry which is preliminary data.</text>
</comment>
<dbReference type="EMBL" id="BLAL01000175">
    <property type="protein sequence ID" value="GES87947.1"/>
    <property type="molecule type" value="Genomic_DNA"/>
</dbReference>
<dbReference type="AlphaFoldDB" id="A0A8H3LKK7"/>
<organism evidence="1 2">
    <name type="scientific">Rhizophagus clarus</name>
    <dbReference type="NCBI Taxonomy" id="94130"/>
    <lineage>
        <taxon>Eukaryota</taxon>
        <taxon>Fungi</taxon>
        <taxon>Fungi incertae sedis</taxon>
        <taxon>Mucoromycota</taxon>
        <taxon>Glomeromycotina</taxon>
        <taxon>Glomeromycetes</taxon>
        <taxon>Glomerales</taxon>
        <taxon>Glomeraceae</taxon>
        <taxon>Rhizophagus</taxon>
    </lineage>
</organism>
<protein>
    <submittedName>
        <fullName evidence="1">Uncharacterized protein</fullName>
    </submittedName>
</protein>
<accession>A0A8H3LKK7</accession>
<proteinExistence type="predicted"/>
<sequence>MIKEQGTEEEICLEKQFQVESKRMAYKLTIEDDKRLTPEWQESSSPIEEKEDDHPLFLSKDYYGCKLLVNQSRFKFHDKLFRLDKIVLKKI</sequence>
<name>A0A8H3LKK7_9GLOM</name>
<gene>
    <name evidence="1" type="ORF">RCL2_001491200</name>
</gene>
<reference evidence="1" key="1">
    <citation type="submission" date="2019-10" db="EMBL/GenBank/DDBJ databases">
        <title>Conservation and host-specific expression of non-tandemly repeated heterogenous ribosome RNA gene in arbuscular mycorrhizal fungi.</title>
        <authorList>
            <person name="Maeda T."/>
            <person name="Kobayashi Y."/>
            <person name="Nakagawa T."/>
            <person name="Ezawa T."/>
            <person name="Yamaguchi K."/>
            <person name="Bino T."/>
            <person name="Nishimoto Y."/>
            <person name="Shigenobu S."/>
            <person name="Kawaguchi M."/>
        </authorList>
    </citation>
    <scope>NUCLEOTIDE SEQUENCE</scope>
    <source>
        <strain evidence="1">HR1</strain>
    </source>
</reference>
<evidence type="ECO:0000313" key="2">
    <source>
        <dbReference type="Proteomes" id="UP000615446"/>
    </source>
</evidence>